<dbReference type="PANTHER" id="PTHR43616">
    <property type="entry name" value="GLYCEROL DEHYDROGENASE"/>
    <property type="match status" value="1"/>
</dbReference>
<protein>
    <submittedName>
        <fullName evidence="5">Iron-containing alcohol dehydrogenase family protein</fullName>
    </submittedName>
</protein>
<sequence length="361" mass="40035">MKELIVRGAPNKYICKEGILDNLEAQLLLHKITRVLFVTGEKSWNAASRYIPEFKEIEGTVERYRGECSILEISRIAKLAIDLKVEAIIGVGGGKIVDLVKAASNKSNTKTVIIPTLASNCAPWTPLSVIYTEEGVMTHYEVYTSGIELVLVEPHLLLDAPIDLFVAGIGDTLAKWYEADVQISRLEERSVPIEIAYFAALQCKDVLLEHSNKALQAVRTRTMNTDFIKVVETIIVYAGMVGGFGDSYGRIAGAHSIHNGLTVESEMHNKLHGEKVAYGILVQLVMEDKLVELKSVITFYKELGLPISLKDLGLLTVTEDLVFRIAEKATLPNESIHVLKEEGIHEKDVSTAIFKLESMHY</sequence>
<reference evidence="6" key="1">
    <citation type="journal article" date="2019" name="Int. J. Syst. Evol. Microbiol.">
        <title>The Global Catalogue of Microorganisms (GCM) 10K type strain sequencing project: providing services to taxonomists for standard genome sequencing and annotation.</title>
        <authorList>
            <consortium name="The Broad Institute Genomics Platform"/>
            <consortium name="The Broad Institute Genome Sequencing Center for Infectious Disease"/>
            <person name="Wu L."/>
            <person name="Ma J."/>
        </authorList>
    </citation>
    <scope>NUCLEOTIDE SEQUENCE [LARGE SCALE GENOMIC DNA]</scope>
    <source>
        <strain evidence="6">CGMCC 4.7177</strain>
    </source>
</reference>
<organism evidence="5 6">
    <name type="scientific">Sporosarcina siberiensis</name>
    <dbReference type="NCBI Taxonomy" id="1365606"/>
    <lineage>
        <taxon>Bacteria</taxon>
        <taxon>Bacillati</taxon>
        <taxon>Bacillota</taxon>
        <taxon>Bacilli</taxon>
        <taxon>Bacillales</taxon>
        <taxon>Caryophanaceae</taxon>
        <taxon>Sporosarcina</taxon>
    </lineage>
</organism>
<keyword evidence="6" id="KW-1185">Reference proteome</keyword>
<gene>
    <name evidence="5" type="ORF">ACFSFY_08445</name>
</gene>
<accession>A0ABW4SFI5</accession>
<dbReference type="CDD" id="cd08172">
    <property type="entry name" value="GlyDH-like"/>
    <property type="match status" value="1"/>
</dbReference>
<dbReference type="PROSITE" id="PS00913">
    <property type="entry name" value="ADH_IRON_1"/>
    <property type="match status" value="1"/>
</dbReference>
<dbReference type="InterPro" id="IPR016205">
    <property type="entry name" value="Glycerol_DH"/>
</dbReference>
<evidence type="ECO:0000313" key="5">
    <source>
        <dbReference type="EMBL" id="MFD1928086.1"/>
    </source>
</evidence>
<dbReference type="SUPFAM" id="SSF56796">
    <property type="entry name" value="Dehydroquinate synthase-like"/>
    <property type="match status" value="1"/>
</dbReference>
<feature type="domain" description="Alcohol dehydrogenase iron-type/glycerol dehydrogenase GldA" evidence="4">
    <location>
        <begin position="10"/>
        <end position="141"/>
    </location>
</feature>
<dbReference type="PIRSF" id="PIRSF000112">
    <property type="entry name" value="Glycerol_dehydrogenase"/>
    <property type="match status" value="1"/>
</dbReference>
<name>A0ABW4SFI5_9BACL</name>
<dbReference type="PANTHER" id="PTHR43616:SF3">
    <property type="entry name" value="HYDROXYCARBOXYLATE DEHYDROGENASE A"/>
    <property type="match status" value="1"/>
</dbReference>
<dbReference type="Proteomes" id="UP001597218">
    <property type="component" value="Unassembled WGS sequence"/>
</dbReference>
<dbReference type="Gene3D" id="1.20.1090.10">
    <property type="entry name" value="Dehydroquinate synthase-like - alpha domain"/>
    <property type="match status" value="1"/>
</dbReference>
<dbReference type="InterPro" id="IPR018211">
    <property type="entry name" value="ADH_Fe_CS"/>
</dbReference>
<evidence type="ECO:0000256" key="2">
    <source>
        <dbReference type="ARBA" id="ARBA00022723"/>
    </source>
</evidence>
<dbReference type="Pfam" id="PF00465">
    <property type="entry name" value="Fe-ADH"/>
    <property type="match status" value="1"/>
</dbReference>
<dbReference type="Gene3D" id="3.40.50.1970">
    <property type="match status" value="1"/>
</dbReference>
<comment type="caution">
    <text evidence="5">The sequence shown here is derived from an EMBL/GenBank/DDBJ whole genome shotgun (WGS) entry which is preliminary data.</text>
</comment>
<comment type="similarity">
    <text evidence="1">Belongs to the iron-containing alcohol dehydrogenase family.</text>
</comment>
<evidence type="ECO:0000256" key="1">
    <source>
        <dbReference type="ARBA" id="ARBA00007358"/>
    </source>
</evidence>
<keyword evidence="3" id="KW-0560">Oxidoreductase</keyword>
<dbReference type="EMBL" id="JBHUGI010000024">
    <property type="protein sequence ID" value="MFD1928086.1"/>
    <property type="molecule type" value="Genomic_DNA"/>
</dbReference>
<proteinExistence type="inferred from homology"/>
<dbReference type="RefSeq" id="WP_381537128.1">
    <property type="nucleotide sequence ID" value="NZ_JBHUGI010000024.1"/>
</dbReference>
<evidence type="ECO:0000259" key="4">
    <source>
        <dbReference type="Pfam" id="PF00465"/>
    </source>
</evidence>
<keyword evidence="2" id="KW-0479">Metal-binding</keyword>
<evidence type="ECO:0000313" key="6">
    <source>
        <dbReference type="Proteomes" id="UP001597218"/>
    </source>
</evidence>
<dbReference type="InterPro" id="IPR001670">
    <property type="entry name" value="ADH_Fe/GldA"/>
</dbReference>
<evidence type="ECO:0000256" key="3">
    <source>
        <dbReference type="ARBA" id="ARBA00023002"/>
    </source>
</evidence>